<evidence type="ECO:0000313" key="1">
    <source>
        <dbReference type="EMBL" id="SES66536.1"/>
    </source>
</evidence>
<dbReference type="EMBL" id="FOHW01000001">
    <property type="protein sequence ID" value="SES66536.1"/>
    <property type="molecule type" value="Genomic_DNA"/>
</dbReference>
<evidence type="ECO:0000313" key="2">
    <source>
        <dbReference type="Proteomes" id="UP000182332"/>
    </source>
</evidence>
<sequence>MTRFPLPLERVLMAVALVLLALIALVLTGTWQSADWLPAEPNHRPAVVARTPTLPRVELPSLASAWQTPLFSVDRRPDLQQAAQQAASSLSGLTLTGVLLDGTVQLAFIKPATGPALKVRLNGQLPNGWTLRAISPTSATFGLGDRTETLTVRRLRLPALSTPPPLSFSREDLHEPAP</sequence>
<dbReference type="AlphaFoldDB" id="A0A1H9YCH8"/>
<organism evidence="1 2">
    <name type="scientific">Pseudomonas graminis</name>
    <dbReference type="NCBI Taxonomy" id="158627"/>
    <lineage>
        <taxon>Bacteria</taxon>
        <taxon>Pseudomonadati</taxon>
        <taxon>Pseudomonadota</taxon>
        <taxon>Gammaproteobacteria</taxon>
        <taxon>Pseudomonadales</taxon>
        <taxon>Pseudomonadaceae</taxon>
        <taxon>Pseudomonas</taxon>
    </lineage>
</organism>
<name>A0A1H9YCH8_9PSED</name>
<proteinExistence type="predicted"/>
<reference evidence="1 2" key="1">
    <citation type="submission" date="2016-10" db="EMBL/GenBank/DDBJ databases">
        <authorList>
            <person name="de Groot N.N."/>
        </authorList>
    </citation>
    <scope>NUCLEOTIDE SEQUENCE [LARGE SCALE GENOMIC DNA]</scope>
    <source>
        <strain evidence="1 2">DSM 11363</strain>
    </source>
</reference>
<dbReference type="RefSeq" id="WP_074883376.1">
    <property type="nucleotide sequence ID" value="NZ_FOHW01000001.1"/>
</dbReference>
<dbReference type="Proteomes" id="UP000182332">
    <property type="component" value="Unassembled WGS sequence"/>
</dbReference>
<protein>
    <submittedName>
        <fullName evidence="1">General secretion pathway protein N</fullName>
    </submittedName>
</protein>
<gene>
    <name evidence="1" type="ORF">SAMN05216197_101169</name>
</gene>
<dbReference type="OrthoDB" id="5951700at2"/>
<accession>A0A1H9YCH8</accession>